<evidence type="ECO:0000256" key="14">
    <source>
        <dbReference type="ARBA" id="ARBA00023204"/>
    </source>
</evidence>
<dbReference type="PROSITE" id="PS50172">
    <property type="entry name" value="BRCT"/>
    <property type="match status" value="2"/>
</dbReference>
<evidence type="ECO:0000259" key="21">
    <source>
        <dbReference type="PROSITE" id="PS50172"/>
    </source>
</evidence>
<dbReference type="Pfam" id="PF01068">
    <property type="entry name" value="DNA_ligase_A_M"/>
    <property type="match status" value="1"/>
</dbReference>
<dbReference type="GO" id="GO:0003677">
    <property type="term" value="F:DNA binding"/>
    <property type="evidence" value="ECO:0007669"/>
    <property type="project" value="InterPro"/>
</dbReference>
<evidence type="ECO:0000256" key="5">
    <source>
        <dbReference type="ARBA" id="ARBA00022073"/>
    </source>
</evidence>
<keyword evidence="8" id="KW-0677">Repeat</keyword>
<evidence type="ECO:0000256" key="15">
    <source>
        <dbReference type="ARBA" id="ARBA00023242"/>
    </source>
</evidence>
<dbReference type="PANTHER" id="PTHR45997">
    <property type="entry name" value="DNA LIGASE 4"/>
    <property type="match status" value="1"/>
</dbReference>
<organism evidence="22 23">
    <name type="scientific">Habropoda laboriosa</name>
    <dbReference type="NCBI Taxonomy" id="597456"/>
    <lineage>
        <taxon>Eukaryota</taxon>
        <taxon>Metazoa</taxon>
        <taxon>Ecdysozoa</taxon>
        <taxon>Arthropoda</taxon>
        <taxon>Hexapoda</taxon>
        <taxon>Insecta</taxon>
        <taxon>Pterygota</taxon>
        <taxon>Neoptera</taxon>
        <taxon>Endopterygota</taxon>
        <taxon>Hymenoptera</taxon>
        <taxon>Apocrita</taxon>
        <taxon>Aculeata</taxon>
        <taxon>Apoidea</taxon>
        <taxon>Anthophila</taxon>
        <taxon>Apidae</taxon>
        <taxon>Habropoda</taxon>
    </lineage>
</organism>
<evidence type="ECO:0000256" key="19">
    <source>
        <dbReference type="RuleBase" id="RU004196"/>
    </source>
</evidence>
<dbReference type="InterPro" id="IPR036420">
    <property type="entry name" value="BRCT_dom_sf"/>
</dbReference>
<dbReference type="EC" id="6.5.1.1" evidence="4"/>
<dbReference type="Pfam" id="PF04675">
    <property type="entry name" value="DNA_ligase_A_N"/>
    <property type="match status" value="1"/>
</dbReference>
<dbReference type="Gene3D" id="1.10.3260.10">
    <property type="entry name" value="DNA ligase, ATP-dependent, N-terminal domain"/>
    <property type="match status" value="1"/>
</dbReference>
<dbReference type="Pfam" id="PF11411">
    <property type="entry name" value="DNA_ligase_IV"/>
    <property type="match status" value="1"/>
</dbReference>
<dbReference type="PANTHER" id="PTHR45997:SF1">
    <property type="entry name" value="DNA LIGASE 4"/>
    <property type="match status" value="1"/>
</dbReference>
<accession>A0A0L7QMF4</accession>
<dbReference type="Proteomes" id="UP000053825">
    <property type="component" value="Unassembled WGS sequence"/>
</dbReference>
<dbReference type="CDD" id="cd07903">
    <property type="entry name" value="Adenylation_DNA_ligase_IV"/>
    <property type="match status" value="1"/>
</dbReference>
<evidence type="ECO:0000256" key="18">
    <source>
        <dbReference type="ARBA" id="ARBA00034003"/>
    </source>
</evidence>
<dbReference type="Pfam" id="PF00533">
    <property type="entry name" value="BRCT"/>
    <property type="match status" value="1"/>
</dbReference>
<sequence>MSVTLEAKIEFKKLCNILEEITKAHASKKANILEKFIQHCRIISHKLKTEFPDMKSLANLYIRVFCLGKHSKDAHKLIQYKVPTTKKIAGRDFAEKAYYILQNRLPRESSDFTIERINLFLDDISSQNKTVPIDEMFKILLGKTNALEFKWITRIILKDLKLGIRKKRILEVFHPDANSLFDVSSNLRYVCDTLYDPQLRYHHDIKVFSHFKPMLLERCRIEDIEKLFSEGEQYFVQAKYDGERSQLHMKDDKYKYFTRQGYDITNNSGYGETSSSGFMSSVFGRLLNPQIKSVILDGELMGWHKEKKVLGSKGMSYDVKKLSKNSHHQPCFVAFDIIMHNDVLLDNESYEKRLEVLKDVFTEEEGCLLLCKTIKVSNSEEVCKVFKECIRNKEEGIVLKKCDSKYKPNVRDNNGCYKIKAEFSDDLVQDVDLVILGGYYGDGKFMGLMKSFLMGVASPPDILGENPLKFMSVVSVSNGLSMDILKEFWKMFEDKWQTECPKNVVPPRLDPPNLWISPENSIILTVRATEITQSNDYPLGYSLRFPRVKNVRTDKPWYSVCTTNELLSLIKDTRPIQKLTKREVNYEDIENAPKVKIRKTTKPHLLKFEETPTTSNTFNNSPIHLTRLFDGKEICVINGDDKLPKEQIEEILLQHKAKVVQTPSKENYCVIVGNIKTARASSIIQSKKYDVMTLDWFKRVTKEENWSSLQDFLPWDLICSCESTKHRLEQFYDDYYDHYTVDADEESLLRSFKRIEETVKNVELNCIEAKEIDEELFVDGISPYSLFRGMVGYFNDQSDCAKYEFRFMAGTIKETVDDSVTHIFVNKNSIESELQKLIDDKSQTSLMIVKSEWIKECFKQDAIIPYSEYLIQ</sequence>
<feature type="domain" description="BRCT" evidence="21">
    <location>
        <begin position="782"/>
        <end position="871"/>
    </location>
</feature>
<comment type="catalytic activity">
    <reaction evidence="18">
        <text>ATP + (deoxyribonucleotide)n-3'-hydroxyl + 5'-phospho-(deoxyribonucleotide)m = (deoxyribonucleotide)n+m + AMP + diphosphate.</text>
        <dbReference type="EC" id="6.5.1.1"/>
    </reaction>
</comment>
<evidence type="ECO:0000256" key="10">
    <source>
        <dbReference type="ARBA" id="ARBA00022763"/>
    </source>
</evidence>
<evidence type="ECO:0000256" key="3">
    <source>
        <dbReference type="ARBA" id="ARBA00007572"/>
    </source>
</evidence>
<evidence type="ECO:0000256" key="12">
    <source>
        <dbReference type="ARBA" id="ARBA00022842"/>
    </source>
</evidence>
<keyword evidence="23" id="KW-1185">Reference proteome</keyword>
<dbReference type="GO" id="GO:0046872">
    <property type="term" value="F:metal ion binding"/>
    <property type="evidence" value="ECO:0007669"/>
    <property type="project" value="UniProtKB-KW"/>
</dbReference>
<dbReference type="InterPro" id="IPR012340">
    <property type="entry name" value="NA-bd_OB-fold"/>
</dbReference>
<comment type="cofactor">
    <cofactor evidence="1">
        <name>Mg(2+)</name>
        <dbReference type="ChEBI" id="CHEBI:18420"/>
    </cofactor>
</comment>
<evidence type="ECO:0000256" key="11">
    <source>
        <dbReference type="ARBA" id="ARBA00022840"/>
    </source>
</evidence>
<feature type="domain" description="BRCT" evidence="21">
    <location>
        <begin position="624"/>
        <end position="714"/>
    </location>
</feature>
<protein>
    <recommendedName>
        <fullName evidence="5">DNA ligase 4</fullName>
        <ecNumber evidence="4">6.5.1.1</ecNumber>
    </recommendedName>
    <alternativeName>
        <fullName evidence="17">DNA ligase IV</fullName>
    </alternativeName>
    <alternativeName>
        <fullName evidence="16">Polydeoxyribonucleotide synthase [ATP] 4</fullName>
    </alternativeName>
</protein>
<dbReference type="EMBL" id="KQ414894">
    <property type="protein sequence ID" value="KOC59775.1"/>
    <property type="molecule type" value="Genomic_DNA"/>
</dbReference>
<dbReference type="GO" id="GO:0071897">
    <property type="term" value="P:DNA biosynthetic process"/>
    <property type="evidence" value="ECO:0007669"/>
    <property type="project" value="InterPro"/>
</dbReference>
<evidence type="ECO:0000256" key="7">
    <source>
        <dbReference type="ARBA" id="ARBA00022723"/>
    </source>
</evidence>
<dbReference type="SMART" id="SM00292">
    <property type="entry name" value="BRCT"/>
    <property type="match status" value="2"/>
</dbReference>
<proteinExistence type="inferred from homology"/>
<keyword evidence="12" id="KW-0460">Magnesium</keyword>
<dbReference type="OrthoDB" id="151490at2759"/>
<evidence type="ECO:0000256" key="4">
    <source>
        <dbReference type="ARBA" id="ARBA00012727"/>
    </source>
</evidence>
<evidence type="ECO:0000256" key="16">
    <source>
        <dbReference type="ARBA" id="ARBA00030676"/>
    </source>
</evidence>
<keyword evidence="13" id="KW-0233">DNA recombination</keyword>
<name>A0A0L7QMF4_9HYME</name>
<evidence type="ECO:0000256" key="1">
    <source>
        <dbReference type="ARBA" id="ARBA00001946"/>
    </source>
</evidence>
<dbReference type="SUPFAM" id="SSF50249">
    <property type="entry name" value="Nucleic acid-binding proteins"/>
    <property type="match status" value="1"/>
</dbReference>
<dbReference type="SUPFAM" id="SSF56091">
    <property type="entry name" value="DNA ligase/mRNA capping enzyme, catalytic domain"/>
    <property type="match status" value="1"/>
</dbReference>
<keyword evidence="11" id="KW-0067">ATP-binding</keyword>
<dbReference type="Gene3D" id="3.40.50.10190">
    <property type="entry name" value="BRCT domain"/>
    <property type="match status" value="2"/>
</dbReference>
<dbReference type="GO" id="GO:0006297">
    <property type="term" value="P:nucleotide-excision repair, DNA gap filling"/>
    <property type="evidence" value="ECO:0007669"/>
    <property type="project" value="TreeGrafter"/>
</dbReference>
<evidence type="ECO:0000256" key="9">
    <source>
        <dbReference type="ARBA" id="ARBA00022741"/>
    </source>
</evidence>
<dbReference type="GO" id="GO:0006310">
    <property type="term" value="P:DNA recombination"/>
    <property type="evidence" value="ECO:0007669"/>
    <property type="project" value="UniProtKB-KW"/>
</dbReference>
<dbReference type="SUPFAM" id="SSF52113">
    <property type="entry name" value="BRCT domain"/>
    <property type="match status" value="2"/>
</dbReference>
<dbReference type="InterPro" id="IPR029710">
    <property type="entry name" value="LIG4"/>
</dbReference>
<evidence type="ECO:0000256" key="6">
    <source>
        <dbReference type="ARBA" id="ARBA00022598"/>
    </source>
</evidence>
<dbReference type="InterPro" id="IPR000977">
    <property type="entry name" value="DNA_ligase_ATP-dep"/>
</dbReference>
<evidence type="ECO:0000256" key="13">
    <source>
        <dbReference type="ARBA" id="ARBA00023172"/>
    </source>
</evidence>
<feature type="domain" description="ATP-dependent DNA ligase family profile" evidence="20">
    <location>
        <begin position="323"/>
        <end position="458"/>
    </location>
</feature>
<evidence type="ECO:0000256" key="17">
    <source>
        <dbReference type="ARBA" id="ARBA00031942"/>
    </source>
</evidence>
<dbReference type="InterPro" id="IPR044125">
    <property type="entry name" value="Adenylation_DNA_ligase_IV"/>
</dbReference>
<dbReference type="GO" id="GO:0006303">
    <property type="term" value="P:double-strand break repair via nonhomologous end joining"/>
    <property type="evidence" value="ECO:0007669"/>
    <property type="project" value="TreeGrafter"/>
</dbReference>
<evidence type="ECO:0000313" key="23">
    <source>
        <dbReference type="Proteomes" id="UP000053825"/>
    </source>
</evidence>
<keyword evidence="14" id="KW-0234">DNA repair</keyword>
<keyword evidence="6 22" id="KW-0436">Ligase</keyword>
<dbReference type="AlphaFoldDB" id="A0A0L7QMF4"/>
<reference evidence="22 23" key="1">
    <citation type="submission" date="2015-07" db="EMBL/GenBank/DDBJ databases">
        <title>The genome of Habropoda laboriosa.</title>
        <authorList>
            <person name="Pan H."/>
            <person name="Kapheim K."/>
        </authorList>
    </citation>
    <scope>NUCLEOTIDE SEQUENCE [LARGE SCALE GENOMIC DNA]</scope>
    <source>
        <strain evidence="22">0110345459</strain>
    </source>
</reference>
<dbReference type="GO" id="GO:0005524">
    <property type="term" value="F:ATP binding"/>
    <property type="evidence" value="ECO:0007669"/>
    <property type="project" value="UniProtKB-KW"/>
</dbReference>
<evidence type="ECO:0000256" key="8">
    <source>
        <dbReference type="ARBA" id="ARBA00022737"/>
    </source>
</evidence>
<gene>
    <name evidence="22" type="ORF">WH47_09756</name>
</gene>
<keyword evidence="9" id="KW-0547">Nucleotide-binding</keyword>
<dbReference type="PROSITE" id="PS50160">
    <property type="entry name" value="DNA_LIGASE_A3"/>
    <property type="match status" value="1"/>
</dbReference>
<dbReference type="Gene3D" id="2.40.50.140">
    <property type="entry name" value="Nucleic acid-binding proteins"/>
    <property type="match status" value="1"/>
</dbReference>
<dbReference type="STRING" id="597456.A0A0L7QMF4"/>
<dbReference type="GO" id="GO:0032807">
    <property type="term" value="C:DNA ligase IV complex"/>
    <property type="evidence" value="ECO:0007669"/>
    <property type="project" value="TreeGrafter"/>
</dbReference>
<dbReference type="InterPro" id="IPR012310">
    <property type="entry name" value="DNA_ligase_ATP-dep_cent"/>
</dbReference>
<keyword evidence="15" id="KW-0539">Nucleus</keyword>
<dbReference type="GO" id="GO:0005958">
    <property type="term" value="C:DNA-dependent protein kinase-DNA ligase 4 complex"/>
    <property type="evidence" value="ECO:0007669"/>
    <property type="project" value="TreeGrafter"/>
</dbReference>
<dbReference type="InterPro" id="IPR021536">
    <property type="entry name" value="DNA_ligase_IV_dom"/>
</dbReference>
<keyword evidence="10" id="KW-0227">DNA damage</keyword>
<dbReference type="InterPro" id="IPR012308">
    <property type="entry name" value="DNA_ligase_ATP-dep_N"/>
</dbReference>
<dbReference type="InterPro" id="IPR012309">
    <property type="entry name" value="DNA_ligase_ATP-dep_C"/>
</dbReference>
<dbReference type="GO" id="GO:0003910">
    <property type="term" value="F:DNA ligase (ATP) activity"/>
    <property type="evidence" value="ECO:0007669"/>
    <property type="project" value="UniProtKB-EC"/>
</dbReference>
<evidence type="ECO:0000313" key="22">
    <source>
        <dbReference type="EMBL" id="KOC59775.1"/>
    </source>
</evidence>
<dbReference type="NCBIfam" id="TIGR00574">
    <property type="entry name" value="dnl1"/>
    <property type="match status" value="1"/>
</dbReference>
<keyword evidence="7" id="KW-0479">Metal-binding</keyword>
<dbReference type="Pfam" id="PF04679">
    <property type="entry name" value="DNA_ligase_A_C"/>
    <property type="match status" value="1"/>
</dbReference>
<comment type="similarity">
    <text evidence="3 19">Belongs to the ATP-dependent DNA ligase family.</text>
</comment>
<evidence type="ECO:0000256" key="2">
    <source>
        <dbReference type="ARBA" id="ARBA00004123"/>
    </source>
</evidence>
<dbReference type="InterPro" id="IPR036599">
    <property type="entry name" value="DNA_ligase_N_sf"/>
</dbReference>
<dbReference type="InterPro" id="IPR001357">
    <property type="entry name" value="BRCT_dom"/>
</dbReference>
<evidence type="ECO:0000259" key="20">
    <source>
        <dbReference type="PROSITE" id="PS50160"/>
    </source>
</evidence>
<dbReference type="Gene3D" id="3.30.470.30">
    <property type="entry name" value="DNA ligase/mRNA capping enzyme"/>
    <property type="match status" value="1"/>
</dbReference>
<comment type="subcellular location">
    <subcellularLocation>
        <location evidence="2">Nucleus</location>
    </subcellularLocation>
</comment>